<name>A0A5M3ZD06_ASPTE</name>
<dbReference type="VEuPathDB" id="FungiDB:ATEG_08728"/>
<feature type="compositionally biased region" description="Gly residues" evidence="1">
    <location>
        <begin position="335"/>
        <end position="349"/>
    </location>
</feature>
<evidence type="ECO:0000313" key="2">
    <source>
        <dbReference type="EMBL" id="GFF19487.1"/>
    </source>
</evidence>
<sequence length="898" mass="98279">MGDSSLFNLDLEGDLHVIPEYSEMEEMDQNYPDSRIYGQPSGQFDQTHLTPGPSAFSGPFDHHFPPTPVGTSLESAQGQMGFDNGTIGHGLGPMMGYQSPQPYNVDYTTPSGVQPTGPIQGKTTSEEEADSLTSQMNQWVKLIRESVTRLSGDRERLLQIRQRFHEGFCDINKLFDHYLGVTDAFPSSDDSSADTPRSLHNNSKKVFSCGLCKGTLMNRGTFQRHVIHKHKAPAVYMCPYCPQEQFARRDKAVSHIDSHSLVKHQKDAITQFKVKVPGPFQCDYCKIEYDTWDGYWACFQNHSQAISGFTQPRHNGHNGGGDNYGGGASGAGASGAFGGQFPGSLGGTGHQHSHQGHGAYQPGGYSGYSGYNRHHGASVQNGESPLSEPPCLSTPCSEASSPEPPTLLRDLTELLPSVKRVHPPPPKNMESTLTRALHARQSSAPALAHETRPDELGLIPKDPDHSPRDVNDGPRDSCKSCGHLFKGCDRCRTQKHVVDRCHACADKTCSLPQPAPLRIEIPRSRLLSKDVSTNLSESSSLSSEQDGTSLFDEPQHEHLDNGSCGTAFTEDFSGKWKINKDAMQEWVRKPAELDFLKVFATRDHGSRSDLSCFTRILSEDGGGWSFTTRTWAREYGVPSKDSKLISSKITCRPSTMSLKLAEGGIMIVVCEVEFRPFLPKGVVSGSLYRSAMLCDPGLRIMLPFLGFYGLGSKADLFTKGHNMIPNIALQGTSFIAKQMQSQHHDVPILRDAASTAAKAVSRKRSARLRKKLQAVARVLARYASVANAAPGTDKQAIACNSNFDSKSTTPSCEVTRGGDGSAGPDSQALLERVCEIISFINTGMTDMFASPEYTFLDCDADDDDNGMRWVMAFFWQFLIAILRMRNGSLIATDVVACT</sequence>
<dbReference type="SMART" id="SM00355">
    <property type="entry name" value="ZnF_C2H2"/>
    <property type="match status" value="3"/>
</dbReference>
<organism evidence="2 3">
    <name type="scientific">Aspergillus terreus</name>
    <dbReference type="NCBI Taxonomy" id="33178"/>
    <lineage>
        <taxon>Eukaryota</taxon>
        <taxon>Fungi</taxon>
        <taxon>Dikarya</taxon>
        <taxon>Ascomycota</taxon>
        <taxon>Pezizomycotina</taxon>
        <taxon>Eurotiomycetes</taxon>
        <taxon>Eurotiomycetidae</taxon>
        <taxon>Eurotiales</taxon>
        <taxon>Aspergillaceae</taxon>
        <taxon>Aspergillus</taxon>
        <taxon>Aspergillus subgen. Circumdati</taxon>
    </lineage>
</organism>
<evidence type="ECO:0000256" key="1">
    <source>
        <dbReference type="SAM" id="MobiDB-lite"/>
    </source>
</evidence>
<dbReference type="AlphaFoldDB" id="A0A5M3ZD06"/>
<dbReference type="OrthoDB" id="4501248at2759"/>
<keyword evidence="3" id="KW-1185">Reference proteome</keyword>
<dbReference type="Proteomes" id="UP000452235">
    <property type="component" value="Unassembled WGS sequence"/>
</dbReference>
<protein>
    <submittedName>
        <fullName evidence="2">Uncharacterized protein</fullName>
    </submittedName>
</protein>
<dbReference type="EMBL" id="BLJY01000010">
    <property type="protein sequence ID" value="GFF19487.1"/>
    <property type="molecule type" value="Genomic_DNA"/>
</dbReference>
<feature type="compositionally biased region" description="Low complexity" evidence="1">
    <location>
        <begin position="535"/>
        <end position="544"/>
    </location>
</feature>
<proteinExistence type="predicted"/>
<dbReference type="InterPro" id="IPR013087">
    <property type="entry name" value="Znf_C2H2_type"/>
</dbReference>
<gene>
    <name evidence="2" type="ORF">ATEIFO6365_0010026000</name>
</gene>
<feature type="compositionally biased region" description="Basic and acidic residues" evidence="1">
    <location>
        <begin position="449"/>
        <end position="474"/>
    </location>
</feature>
<reference evidence="2 3" key="1">
    <citation type="submission" date="2020-01" db="EMBL/GenBank/DDBJ databases">
        <title>Aspergillus terreus IFO 6365 whole genome shotgun sequence.</title>
        <authorList>
            <person name="Kanamasa S."/>
            <person name="Takahashi H."/>
        </authorList>
    </citation>
    <scope>NUCLEOTIDE SEQUENCE [LARGE SCALE GENOMIC DNA]</scope>
    <source>
        <strain evidence="2 3">IFO 6365</strain>
    </source>
</reference>
<feature type="region of interest" description="Disordered" evidence="1">
    <location>
        <begin position="335"/>
        <end position="407"/>
    </location>
</feature>
<comment type="caution">
    <text evidence="2">The sequence shown here is derived from an EMBL/GenBank/DDBJ whole genome shotgun (WGS) entry which is preliminary data.</text>
</comment>
<feature type="region of interest" description="Disordered" evidence="1">
    <location>
        <begin position="439"/>
        <end position="474"/>
    </location>
</feature>
<feature type="region of interest" description="Disordered" evidence="1">
    <location>
        <begin position="535"/>
        <end position="562"/>
    </location>
</feature>
<accession>A0A5M3ZD06</accession>
<evidence type="ECO:0000313" key="3">
    <source>
        <dbReference type="Proteomes" id="UP000452235"/>
    </source>
</evidence>
<dbReference type="Gene3D" id="3.30.160.60">
    <property type="entry name" value="Classic Zinc Finger"/>
    <property type="match status" value="1"/>
</dbReference>